<reference evidence="3 4" key="1">
    <citation type="submission" date="2023-09" db="EMBL/GenBank/DDBJ databases">
        <authorList>
            <person name="Wang M."/>
        </authorList>
    </citation>
    <scope>NUCLEOTIDE SEQUENCE [LARGE SCALE GENOMIC DNA]</scope>
    <source>
        <strain evidence="3">GT-2023</strain>
        <tissue evidence="3">Liver</tissue>
    </source>
</reference>
<feature type="compositionally biased region" description="Basic and acidic residues" evidence="1">
    <location>
        <begin position="377"/>
        <end position="392"/>
    </location>
</feature>
<name>A0ABR3L425_9TELE</name>
<dbReference type="SUPFAM" id="SSF46946">
    <property type="entry name" value="S13-like H2TH domain"/>
    <property type="match status" value="1"/>
</dbReference>
<dbReference type="Proteomes" id="UP001558613">
    <property type="component" value="Unassembled WGS sequence"/>
</dbReference>
<gene>
    <name evidence="3" type="ORF">QQF64_023032</name>
</gene>
<proteinExistence type="predicted"/>
<feature type="domain" description="Formamidopyrimidine-DNA glycosylase catalytic" evidence="2">
    <location>
        <begin position="2"/>
        <end position="129"/>
    </location>
</feature>
<dbReference type="PROSITE" id="PS51068">
    <property type="entry name" value="FPG_CAT"/>
    <property type="match status" value="1"/>
</dbReference>
<dbReference type="InterPro" id="IPR015371">
    <property type="entry name" value="Endonuclease-VIII_DNA-bd"/>
</dbReference>
<evidence type="ECO:0000256" key="1">
    <source>
        <dbReference type="SAM" id="MobiDB-lite"/>
    </source>
</evidence>
<dbReference type="CDD" id="cd08967">
    <property type="entry name" value="MeNeil1_N"/>
    <property type="match status" value="1"/>
</dbReference>
<dbReference type="PANTHER" id="PTHR22993">
    <property type="entry name" value="FORMAMIDOPYRIMIDINE-DNA GLYCOSYLASE"/>
    <property type="match status" value="1"/>
</dbReference>
<feature type="region of interest" description="Disordered" evidence="1">
    <location>
        <begin position="704"/>
        <end position="787"/>
    </location>
</feature>
<accession>A0ABR3L425</accession>
<feature type="compositionally biased region" description="Low complexity" evidence="1">
    <location>
        <begin position="709"/>
        <end position="729"/>
    </location>
</feature>
<sequence>MPEGPELHLASLYVNKMCEGLVFTGAVEKSEVNKNPEVPFCCDAYCIKAQSRGKEVRLTLTPIKTDDDGKRKVSKPHSQQPMDVVFRFGMSGFFRFTSVDDLPKHAHLRFYTNENPHRVLSFEDTRRFGSWHPNGTWQKDRGPCVMFEYESFRENVLSHLSDRAFDKPICEVLLNQKYFNGIGNYLRSEIMFRLQIPPFVKARTVLEGLVLKDEDKKKVKKEIEVVESTDKTRKKGVKTETPDLLSLCHTVPLEVVKLGDNGYAPAKGKYSVLQAWMQCYCVEGMNSLSDHNGRTVWFKGDPGPMVPTGAKSRKIIWKRQTDDHDYTDSKKAKKTHTDNTAKEKPAKKKDNTKVKKEIATSKTQNTSKRQKKGTKRATAEPENKPKTQEKKSSKGQRVGKRIQTKRNSVTCRKSITKAKPQRKKSCSTRDTQDYTVKCSQQTSIDVADVQFQHRPPKDSTAPTIDKINAMEPFKMILKLSAAVYKVDASSKTVTMNSVDCEVKTCYIADMTGSAQLALWDSHIDLVHSNNSYTFTDLSTRIYQGKKHLTTTRNTVITQLDKPIQFKLPTTSSMENATLLHVTSPLESAKIKIVKQCPKCLSPQHNFKPKEDFHRCTTCKFLRKTQNYTTKCNGILTIKTQNGEIDMNISNSLLYRFIASRCDITKMDEQDVEQMLIRCDNLQITYTSDFHITSLEGPTVPSQQMHTVISSQQTSAATNTTFTTSASPSTQCPPPKQQDPTLPEKHTSGTDPVCPTPNKKSKKGKSASSSTAPAEDVGLDDIAQLFED</sequence>
<dbReference type="Gene3D" id="2.40.50.140">
    <property type="entry name" value="Nucleic acid-binding proteins"/>
    <property type="match status" value="1"/>
</dbReference>
<feature type="region of interest" description="Disordered" evidence="1">
    <location>
        <begin position="299"/>
        <end position="431"/>
    </location>
</feature>
<dbReference type="SUPFAM" id="SSF57716">
    <property type="entry name" value="Glucocorticoid receptor-like (DNA-binding domain)"/>
    <property type="match status" value="1"/>
</dbReference>
<feature type="compositionally biased region" description="Basic residues" evidence="1">
    <location>
        <begin position="414"/>
        <end position="426"/>
    </location>
</feature>
<dbReference type="InterPro" id="IPR035937">
    <property type="entry name" value="FPG_N"/>
</dbReference>
<dbReference type="InterPro" id="IPR010979">
    <property type="entry name" value="Ribosomal_uS13-like_H2TH"/>
</dbReference>
<comment type="caution">
    <text evidence="3">The sequence shown here is derived from an EMBL/GenBank/DDBJ whole genome shotgun (WGS) entry which is preliminary data.</text>
</comment>
<dbReference type="InterPro" id="IPR012340">
    <property type="entry name" value="NA-bd_OB-fold"/>
</dbReference>
<dbReference type="SMART" id="SM00898">
    <property type="entry name" value="Fapy_DNA_glyco"/>
    <property type="match status" value="1"/>
</dbReference>
<protein>
    <recommendedName>
        <fullName evidence="2">Formamidopyrimidine-DNA glycosylase catalytic domain-containing protein</fullName>
    </recommendedName>
</protein>
<dbReference type="PANTHER" id="PTHR22993:SF27">
    <property type="entry name" value="ENDONUCLEASE 8-LIKE 1"/>
    <property type="match status" value="1"/>
</dbReference>
<dbReference type="Pfam" id="PF01149">
    <property type="entry name" value="Fapy_DNA_glyco"/>
    <property type="match status" value="1"/>
</dbReference>
<evidence type="ECO:0000259" key="2">
    <source>
        <dbReference type="PROSITE" id="PS51068"/>
    </source>
</evidence>
<dbReference type="SUPFAM" id="SSF50249">
    <property type="entry name" value="Nucleic acid-binding proteins"/>
    <property type="match status" value="1"/>
</dbReference>
<dbReference type="SUPFAM" id="SSF81624">
    <property type="entry name" value="N-terminal domain of MutM-like DNA repair proteins"/>
    <property type="match status" value="1"/>
</dbReference>
<evidence type="ECO:0000313" key="4">
    <source>
        <dbReference type="Proteomes" id="UP001558613"/>
    </source>
</evidence>
<feature type="compositionally biased region" description="Basic and acidic residues" evidence="1">
    <location>
        <begin position="319"/>
        <end position="359"/>
    </location>
</feature>
<keyword evidence="4" id="KW-1185">Reference proteome</keyword>
<organism evidence="3 4">
    <name type="scientific">Cirrhinus molitorella</name>
    <name type="common">mud carp</name>
    <dbReference type="NCBI Taxonomy" id="172907"/>
    <lineage>
        <taxon>Eukaryota</taxon>
        <taxon>Metazoa</taxon>
        <taxon>Chordata</taxon>
        <taxon>Craniata</taxon>
        <taxon>Vertebrata</taxon>
        <taxon>Euteleostomi</taxon>
        <taxon>Actinopterygii</taxon>
        <taxon>Neopterygii</taxon>
        <taxon>Teleostei</taxon>
        <taxon>Ostariophysi</taxon>
        <taxon>Cypriniformes</taxon>
        <taxon>Cyprinidae</taxon>
        <taxon>Labeoninae</taxon>
        <taxon>Labeonini</taxon>
        <taxon>Cirrhinus</taxon>
    </lineage>
</organism>
<dbReference type="EMBL" id="JAYMGO010000025">
    <property type="protein sequence ID" value="KAL1247656.1"/>
    <property type="molecule type" value="Genomic_DNA"/>
</dbReference>
<dbReference type="InterPro" id="IPR012319">
    <property type="entry name" value="FPG_cat"/>
</dbReference>
<feature type="compositionally biased region" description="Basic residues" evidence="1">
    <location>
        <begin position="393"/>
        <end position="404"/>
    </location>
</feature>
<dbReference type="Gene3D" id="3.20.190.10">
    <property type="entry name" value="MutM-like, N-terminal"/>
    <property type="match status" value="1"/>
</dbReference>
<dbReference type="Gene3D" id="1.10.8.50">
    <property type="match status" value="1"/>
</dbReference>
<dbReference type="Pfam" id="PF09292">
    <property type="entry name" value="Neil1-DNA_bind"/>
    <property type="match status" value="1"/>
</dbReference>
<evidence type="ECO:0000313" key="3">
    <source>
        <dbReference type="EMBL" id="KAL1247656.1"/>
    </source>
</evidence>